<proteinExistence type="predicted"/>
<accession>A0A3A6PGA1</accession>
<name>A0A3A6PGA1_9BACL</name>
<evidence type="ECO:0000313" key="2">
    <source>
        <dbReference type="EMBL" id="RJX37099.1"/>
    </source>
</evidence>
<dbReference type="EMBL" id="QXQB01000007">
    <property type="protein sequence ID" value="RJX37099.1"/>
    <property type="molecule type" value="Genomic_DNA"/>
</dbReference>
<feature type="region of interest" description="Disordered" evidence="1">
    <location>
        <begin position="1"/>
        <end position="27"/>
    </location>
</feature>
<feature type="region of interest" description="Disordered" evidence="1">
    <location>
        <begin position="62"/>
        <end position="103"/>
    </location>
</feature>
<feature type="compositionally biased region" description="Polar residues" evidence="1">
    <location>
        <begin position="220"/>
        <end position="251"/>
    </location>
</feature>
<dbReference type="OrthoDB" id="2594758at2"/>
<keyword evidence="3" id="KW-1185">Reference proteome</keyword>
<feature type="compositionally biased region" description="Basic and acidic residues" evidence="1">
    <location>
        <begin position="72"/>
        <end position="91"/>
    </location>
</feature>
<feature type="compositionally biased region" description="Polar residues" evidence="1">
    <location>
        <begin position="62"/>
        <end position="71"/>
    </location>
</feature>
<feature type="compositionally biased region" description="Low complexity" evidence="1">
    <location>
        <begin position="92"/>
        <end position="103"/>
    </location>
</feature>
<comment type="caution">
    <text evidence="2">The sequence shown here is derived from an EMBL/GenBank/DDBJ whole genome shotgun (WGS) entry which is preliminary data.</text>
</comment>
<feature type="region of interest" description="Disordered" evidence="1">
    <location>
        <begin position="195"/>
        <end position="278"/>
    </location>
</feature>
<organism evidence="2 3">
    <name type="scientific">Paenibacillus pinisoli</name>
    <dbReference type="NCBI Taxonomy" id="1276110"/>
    <lineage>
        <taxon>Bacteria</taxon>
        <taxon>Bacillati</taxon>
        <taxon>Bacillota</taxon>
        <taxon>Bacilli</taxon>
        <taxon>Bacillales</taxon>
        <taxon>Paenibacillaceae</taxon>
        <taxon>Paenibacillus</taxon>
    </lineage>
</organism>
<dbReference type="Proteomes" id="UP000267798">
    <property type="component" value="Unassembled WGS sequence"/>
</dbReference>
<dbReference type="AlphaFoldDB" id="A0A3A6PGA1"/>
<dbReference type="RefSeq" id="WP_120114096.1">
    <property type="nucleotide sequence ID" value="NZ_QXQB01000007.1"/>
</dbReference>
<evidence type="ECO:0000256" key="1">
    <source>
        <dbReference type="SAM" id="MobiDB-lite"/>
    </source>
</evidence>
<sequence>MSSFSAVSKTDRGLNKLTPNAAKDKEMQELYKQKMKVQDEINRVNNNQEMDSKLKMERVKTLTSSMQQIDSRISELKMENMKKNSPEKASSDSKAAPSKSAQDPELAIIIEKSATYSQLNKSVELRAKLDGEIKTLEGGVRFDRTLLESSPSNDSGKSMMLQNAEDTVFKMKREMVQDIQVQRNVVDQRIKELVSEINDTEESDEARPIIIEDVPDHNESQNNTSNTKVQQEDVSASSGTKEQQEDVSATSDTREQQGSAAASSDSSRPEAAFIDIRV</sequence>
<reference evidence="2 3" key="1">
    <citation type="submission" date="2018-09" db="EMBL/GenBank/DDBJ databases">
        <title>Paenibacillus aracenensis nov. sp. isolated from a cave in southern Spain.</title>
        <authorList>
            <person name="Jurado V."/>
            <person name="Gutierrez-Patricio S."/>
            <person name="Gonzalez-Pimentel J.L."/>
            <person name="Miller A.Z."/>
            <person name="Laiz L."/>
            <person name="Saiz-Jimenez C."/>
        </authorList>
    </citation>
    <scope>NUCLEOTIDE SEQUENCE [LARGE SCALE GENOMIC DNA]</scope>
    <source>
        <strain evidence="2 3">JCM 19203</strain>
    </source>
</reference>
<feature type="compositionally biased region" description="Low complexity" evidence="1">
    <location>
        <begin position="259"/>
        <end position="272"/>
    </location>
</feature>
<evidence type="ECO:0000313" key="3">
    <source>
        <dbReference type="Proteomes" id="UP000267798"/>
    </source>
</evidence>
<gene>
    <name evidence="2" type="ORF">D3P09_24625</name>
</gene>
<protein>
    <submittedName>
        <fullName evidence="2">Uncharacterized protein</fullName>
    </submittedName>
</protein>